<keyword evidence="5" id="KW-0168">Coated pit</keyword>
<comment type="subcellular location">
    <subcellularLocation>
        <location evidence="1">Membrane</location>
        <location evidence="1">Clathrin-coated pit</location>
        <topology evidence="1">Peripheral membrane protein</topology>
        <orientation evidence="1">Cytoplasmic side</orientation>
    </subcellularLocation>
</comment>
<name>A0A8B9Z429_9AVES</name>
<accession>A0A8B9Z429</accession>
<feature type="domain" description="MHD" evidence="6">
    <location>
        <begin position="1"/>
        <end position="206"/>
    </location>
</feature>
<dbReference type="Ensembl" id="ENSBJAT00000003269.1">
    <property type="protein sequence ID" value="ENSBJAP00000003187.1"/>
    <property type="gene ID" value="ENSBJAG00000002337.1"/>
</dbReference>
<evidence type="ECO:0000313" key="7">
    <source>
        <dbReference type="Ensembl" id="ENSBJAP00000003187.1"/>
    </source>
</evidence>
<dbReference type="Pfam" id="PF10291">
    <property type="entry name" value="muHD"/>
    <property type="match status" value="1"/>
</dbReference>
<dbReference type="GO" id="GO:0030136">
    <property type="term" value="C:clathrin-coated vesicle"/>
    <property type="evidence" value="ECO:0007669"/>
    <property type="project" value="TreeGrafter"/>
</dbReference>
<dbReference type="GO" id="GO:0048268">
    <property type="term" value="P:clathrin coat assembly"/>
    <property type="evidence" value="ECO:0007669"/>
    <property type="project" value="TreeGrafter"/>
</dbReference>
<reference evidence="7" key="1">
    <citation type="submission" date="2025-08" db="UniProtKB">
        <authorList>
            <consortium name="Ensembl"/>
        </authorList>
    </citation>
    <scope>IDENTIFICATION</scope>
</reference>
<proteinExistence type="predicted"/>
<dbReference type="GO" id="GO:0072583">
    <property type="term" value="P:clathrin-dependent endocytosis"/>
    <property type="evidence" value="ECO:0007669"/>
    <property type="project" value="TreeGrafter"/>
</dbReference>
<keyword evidence="8" id="KW-1185">Reference proteome</keyword>
<evidence type="ECO:0000256" key="4">
    <source>
        <dbReference type="ARBA" id="ARBA00023136"/>
    </source>
</evidence>
<organism evidence="7 8">
    <name type="scientific">Buteo japonicus</name>
    <dbReference type="NCBI Taxonomy" id="224669"/>
    <lineage>
        <taxon>Eukaryota</taxon>
        <taxon>Metazoa</taxon>
        <taxon>Chordata</taxon>
        <taxon>Craniata</taxon>
        <taxon>Vertebrata</taxon>
        <taxon>Euteleostomi</taxon>
        <taxon>Archelosauria</taxon>
        <taxon>Archosauria</taxon>
        <taxon>Dinosauria</taxon>
        <taxon>Saurischia</taxon>
        <taxon>Theropoda</taxon>
        <taxon>Coelurosauria</taxon>
        <taxon>Aves</taxon>
        <taxon>Neognathae</taxon>
        <taxon>Neoaves</taxon>
        <taxon>Telluraves</taxon>
        <taxon>Accipitrimorphae</taxon>
        <taxon>Accipitriformes</taxon>
        <taxon>Accipitridae</taxon>
        <taxon>Accipitrinae</taxon>
        <taxon>Buteo</taxon>
    </lineage>
</organism>
<dbReference type="PANTHER" id="PTHR23065">
    <property type="entry name" value="PROLINE-SERINE-THREONINE PHOSPHATASE INTERACTING PROTEIN 1"/>
    <property type="match status" value="1"/>
</dbReference>
<dbReference type="GO" id="GO:0098793">
    <property type="term" value="C:presynapse"/>
    <property type="evidence" value="ECO:0007669"/>
    <property type="project" value="GOC"/>
</dbReference>
<dbReference type="InterPro" id="IPR018808">
    <property type="entry name" value="Muniscin_C"/>
</dbReference>
<keyword evidence="3" id="KW-0254">Endocytosis</keyword>
<dbReference type="Proteomes" id="UP000694555">
    <property type="component" value="Unplaced"/>
</dbReference>
<keyword evidence="4" id="KW-0472">Membrane</keyword>
<evidence type="ECO:0000256" key="5">
    <source>
        <dbReference type="ARBA" id="ARBA00023176"/>
    </source>
</evidence>
<keyword evidence="2" id="KW-0597">Phosphoprotein</keyword>
<evidence type="ECO:0000256" key="2">
    <source>
        <dbReference type="ARBA" id="ARBA00022553"/>
    </source>
</evidence>
<dbReference type="GO" id="GO:0005886">
    <property type="term" value="C:plasma membrane"/>
    <property type="evidence" value="ECO:0007669"/>
    <property type="project" value="TreeGrafter"/>
</dbReference>
<evidence type="ECO:0000256" key="3">
    <source>
        <dbReference type="ARBA" id="ARBA00022583"/>
    </source>
</evidence>
<dbReference type="FunFam" id="2.60.40.1170:FF:000005">
    <property type="entry name" value="SH3-containing GRB2-like protein 3-interacting protein 1 isoform X3"/>
    <property type="match status" value="1"/>
</dbReference>
<dbReference type="GO" id="GO:0048488">
    <property type="term" value="P:synaptic vesicle endocytosis"/>
    <property type="evidence" value="ECO:0007669"/>
    <property type="project" value="TreeGrafter"/>
</dbReference>
<evidence type="ECO:0000259" key="6">
    <source>
        <dbReference type="PROSITE" id="PS51072"/>
    </source>
</evidence>
<reference evidence="7" key="2">
    <citation type="submission" date="2025-09" db="UniProtKB">
        <authorList>
            <consortium name="Ensembl"/>
        </authorList>
    </citation>
    <scope>IDENTIFICATION</scope>
</reference>
<protein>
    <recommendedName>
        <fullName evidence="6">MHD domain-containing protein</fullName>
    </recommendedName>
</protein>
<dbReference type="AlphaFoldDB" id="A0A8B9Z429"/>
<sequence>MLCRKAFFLQGDLHKGLILPLCSDNTQSDANTKEFWVNMPNLMTHLKKVSEQKPQATYYNVDMLKYQVSAQGIQSTPLNLAVSWRCDPASTDLRIDYKYNTEAMTTPVALNNVQFLVPVDGGVTKLQAVLPPAVWNAEQQRILWKIPDISQKSENGGNPANVHVINSEYLNQTLTRLSCLHTSADTQIPAGACRGRMLFKARSKEL</sequence>
<evidence type="ECO:0000313" key="8">
    <source>
        <dbReference type="Proteomes" id="UP000694555"/>
    </source>
</evidence>
<evidence type="ECO:0000256" key="1">
    <source>
        <dbReference type="ARBA" id="ARBA00004283"/>
    </source>
</evidence>
<dbReference type="GO" id="GO:0005905">
    <property type="term" value="C:clathrin-coated pit"/>
    <property type="evidence" value="ECO:0007669"/>
    <property type="project" value="UniProtKB-SubCell"/>
</dbReference>
<dbReference type="PANTHER" id="PTHR23065:SF8">
    <property type="entry name" value="F-BAR DOMAIN ONLY PROTEIN 2"/>
    <property type="match status" value="1"/>
</dbReference>
<dbReference type="InterPro" id="IPR028565">
    <property type="entry name" value="MHD"/>
</dbReference>
<dbReference type="PROSITE" id="PS51072">
    <property type="entry name" value="MHD"/>
    <property type="match status" value="1"/>
</dbReference>